<proteinExistence type="predicted"/>
<protein>
    <submittedName>
        <fullName evidence="1">Uncharacterized protein</fullName>
    </submittedName>
</protein>
<name>A0A1C5AIR4_9ACTN</name>
<dbReference type="EMBL" id="FMCX01000011">
    <property type="protein sequence ID" value="SCF44971.1"/>
    <property type="molecule type" value="Genomic_DNA"/>
</dbReference>
<dbReference type="Proteomes" id="UP000199504">
    <property type="component" value="Unassembled WGS sequence"/>
</dbReference>
<gene>
    <name evidence="1" type="ORF">GA0070564_11115</name>
</gene>
<dbReference type="AlphaFoldDB" id="A0A1C5AIR4"/>
<accession>A0A1C5AIR4</accession>
<reference evidence="2" key="1">
    <citation type="submission" date="2016-06" db="EMBL/GenBank/DDBJ databases">
        <authorList>
            <person name="Varghese N."/>
            <person name="Submissions Spin"/>
        </authorList>
    </citation>
    <scope>NUCLEOTIDE SEQUENCE [LARGE SCALE GENOMIC DNA]</scope>
    <source>
        <strain evidence="2">DSM 44830</strain>
    </source>
</reference>
<organism evidence="1 2">
    <name type="scientific">Micromonospora mirobrigensis</name>
    <dbReference type="NCBI Taxonomy" id="262898"/>
    <lineage>
        <taxon>Bacteria</taxon>
        <taxon>Bacillati</taxon>
        <taxon>Actinomycetota</taxon>
        <taxon>Actinomycetes</taxon>
        <taxon>Micromonosporales</taxon>
        <taxon>Micromonosporaceae</taxon>
        <taxon>Micromonospora</taxon>
    </lineage>
</organism>
<sequence length="52" mass="6055">MNELAYKVLRDHAEGWFKRAQGPNLNDAERAGYLAMARGFVEWARQMRERSG</sequence>
<dbReference type="RefSeq" id="WP_176730845.1">
    <property type="nucleotide sequence ID" value="NZ_FMCX01000011.1"/>
</dbReference>
<dbReference type="STRING" id="262898.GA0070564_11115"/>
<evidence type="ECO:0000313" key="2">
    <source>
        <dbReference type="Proteomes" id="UP000199504"/>
    </source>
</evidence>
<keyword evidence="2" id="KW-1185">Reference proteome</keyword>
<evidence type="ECO:0000313" key="1">
    <source>
        <dbReference type="EMBL" id="SCF44971.1"/>
    </source>
</evidence>